<dbReference type="InterPro" id="IPR029039">
    <property type="entry name" value="Flavoprotein-like_sf"/>
</dbReference>
<dbReference type="RefSeq" id="WP_064440839.1">
    <property type="nucleotide sequence ID" value="NZ_BDDI01000010.1"/>
</dbReference>
<dbReference type="Proteomes" id="UP000567922">
    <property type="component" value="Unassembled WGS sequence"/>
</dbReference>
<dbReference type="PROSITE" id="PS50902">
    <property type="entry name" value="FLAVODOXIN_LIKE"/>
    <property type="match status" value="1"/>
</dbReference>
<proteinExistence type="predicted"/>
<keyword evidence="3" id="KW-1185">Reference proteome</keyword>
<evidence type="ECO:0000313" key="3">
    <source>
        <dbReference type="Proteomes" id="UP000567922"/>
    </source>
</evidence>
<reference evidence="2 3" key="1">
    <citation type="submission" date="2020-08" db="EMBL/GenBank/DDBJ databases">
        <title>Sequencing the genomes of 1000 actinobacteria strains.</title>
        <authorList>
            <person name="Klenk H.-P."/>
        </authorList>
    </citation>
    <scope>NUCLEOTIDE SEQUENCE [LARGE SCALE GENOMIC DNA]</scope>
    <source>
        <strain evidence="2 3">DSM 45258</strain>
    </source>
</reference>
<accession>A0A839RIW2</accession>
<name>A0A839RIW2_9ACTN</name>
<dbReference type="InterPro" id="IPR001226">
    <property type="entry name" value="Flavodoxin_CS"/>
</dbReference>
<dbReference type="GO" id="GO:0010181">
    <property type="term" value="F:FMN binding"/>
    <property type="evidence" value="ECO:0007669"/>
    <property type="project" value="InterPro"/>
</dbReference>
<dbReference type="Pfam" id="PF00258">
    <property type="entry name" value="Flavodoxin_1"/>
    <property type="match status" value="1"/>
</dbReference>
<dbReference type="AlphaFoldDB" id="A0A839RIW2"/>
<evidence type="ECO:0000259" key="1">
    <source>
        <dbReference type="PROSITE" id="PS50902"/>
    </source>
</evidence>
<dbReference type="GO" id="GO:0009055">
    <property type="term" value="F:electron transfer activity"/>
    <property type="evidence" value="ECO:0007669"/>
    <property type="project" value="InterPro"/>
</dbReference>
<dbReference type="InterPro" id="IPR008254">
    <property type="entry name" value="Flavodoxin/NO_synth"/>
</dbReference>
<comment type="caution">
    <text evidence="2">The sequence shown here is derived from an EMBL/GenBank/DDBJ whole genome shotgun (WGS) entry which is preliminary data.</text>
</comment>
<protein>
    <recommendedName>
        <fullName evidence="1">Flavodoxin-like domain-containing protein</fullName>
    </recommendedName>
</protein>
<dbReference type="OrthoDB" id="3253043at2"/>
<dbReference type="EMBL" id="JACHWS010000001">
    <property type="protein sequence ID" value="MBB3036762.1"/>
    <property type="molecule type" value="Genomic_DNA"/>
</dbReference>
<feature type="domain" description="Flavodoxin-like" evidence="1">
    <location>
        <begin position="3"/>
        <end position="164"/>
    </location>
</feature>
<gene>
    <name evidence="2" type="ORF">FHU29_001196</name>
</gene>
<dbReference type="SUPFAM" id="SSF52218">
    <property type="entry name" value="Flavoproteins"/>
    <property type="match status" value="1"/>
</dbReference>
<organism evidence="2 3">
    <name type="scientific">Hoyosella altamirensis</name>
    <dbReference type="NCBI Taxonomy" id="616997"/>
    <lineage>
        <taxon>Bacteria</taxon>
        <taxon>Bacillati</taxon>
        <taxon>Actinomycetota</taxon>
        <taxon>Actinomycetes</taxon>
        <taxon>Mycobacteriales</taxon>
        <taxon>Hoyosellaceae</taxon>
        <taxon>Hoyosella</taxon>
    </lineage>
</organism>
<evidence type="ECO:0000313" key="2">
    <source>
        <dbReference type="EMBL" id="MBB3036762.1"/>
    </source>
</evidence>
<dbReference type="PROSITE" id="PS00201">
    <property type="entry name" value="FLAVODOXIN"/>
    <property type="match status" value="1"/>
</dbReference>
<sequence>MRTLIVYESMFGNTRAIAEAIGEGFAEYADVTVLNLDDITEGALADVDLVVAGGPTHAFGMSRPQTRLDAANRQSCLVTQRVSLRDWLPTLADRDAVVDVAVFCTKAASPRWLPGSAAHSAARALKHRHIGLAAKPAVFHVEGMQGPLVPGELDRARDWGAELAHATKDLKRRRR</sequence>
<dbReference type="Gene3D" id="3.40.50.360">
    <property type="match status" value="1"/>
</dbReference>